<evidence type="ECO:0000313" key="2">
    <source>
        <dbReference type="Proteomes" id="UP000735302"/>
    </source>
</evidence>
<dbReference type="PANTHER" id="PTHR39369:SF6">
    <property type="entry name" value="LIN-24 (TWENTY-FOUR) LIKE"/>
    <property type="match status" value="1"/>
</dbReference>
<dbReference type="PANTHER" id="PTHR39369">
    <property type="entry name" value="LIN-24 (TWENTY-FOUR) LIKE"/>
    <property type="match status" value="1"/>
</dbReference>
<protein>
    <submittedName>
        <fullName evidence="1">Uncharacterized protein</fullName>
    </submittedName>
</protein>
<sequence length="228" mass="26367">MSSRVVDLEAIVNEWAWLQFKVAREKEWKDLKQRDLCFDIKWDQVIFATENPQFYEKYQLEKPESQVVFQGQNLNVKLGTPYDILSTTAGFGREINMQKSRESEHEVVLTWSVNTNVQVPPRHRTIAQMFIKEQQFSATFKMIARITGIVVVYVLNRKNNDAFLMTVENDMVEVVRGALPNDGSHFEVEDKTLVWQLVGDCNFRFGVEQNVLLTEEALDDEGAGMSTH</sequence>
<comment type="caution">
    <text evidence="1">The sequence shown here is derived from an EMBL/GenBank/DDBJ whole genome shotgun (WGS) entry which is preliminary data.</text>
</comment>
<dbReference type="Proteomes" id="UP000735302">
    <property type="component" value="Unassembled WGS sequence"/>
</dbReference>
<dbReference type="CDD" id="cd20237">
    <property type="entry name" value="PFM_LIN24-like"/>
    <property type="match status" value="1"/>
</dbReference>
<accession>A0AAV3YY92</accession>
<dbReference type="SUPFAM" id="SSF56973">
    <property type="entry name" value="Aerolisin/ETX pore-forming domain"/>
    <property type="match status" value="1"/>
</dbReference>
<gene>
    <name evidence="1" type="ORF">PoB_001321400</name>
</gene>
<dbReference type="AlphaFoldDB" id="A0AAV3YY92"/>
<organism evidence="1 2">
    <name type="scientific">Plakobranchus ocellatus</name>
    <dbReference type="NCBI Taxonomy" id="259542"/>
    <lineage>
        <taxon>Eukaryota</taxon>
        <taxon>Metazoa</taxon>
        <taxon>Spiralia</taxon>
        <taxon>Lophotrochozoa</taxon>
        <taxon>Mollusca</taxon>
        <taxon>Gastropoda</taxon>
        <taxon>Heterobranchia</taxon>
        <taxon>Euthyneura</taxon>
        <taxon>Panpulmonata</taxon>
        <taxon>Sacoglossa</taxon>
        <taxon>Placobranchoidea</taxon>
        <taxon>Plakobranchidae</taxon>
        <taxon>Plakobranchus</taxon>
    </lineage>
</organism>
<dbReference type="Gene3D" id="2.170.15.10">
    <property type="entry name" value="Proaerolysin, chain A, domain 3"/>
    <property type="match status" value="1"/>
</dbReference>
<name>A0AAV3YY92_9GAST</name>
<proteinExistence type="predicted"/>
<dbReference type="EMBL" id="BLXT01001596">
    <property type="protein sequence ID" value="GFN86708.1"/>
    <property type="molecule type" value="Genomic_DNA"/>
</dbReference>
<keyword evidence="2" id="KW-1185">Reference proteome</keyword>
<reference evidence="1 2" key="1">
    <citation type="journal article" date="2021" name="Elife">
        <title>Chloroplast acquisition without the gene transfer in kleptoplastic sea slugs, Plakobranchus ocellatus.</title>
        <authorList>
            <person name="Maeda T."/>
            <person name="Takahashi S."/>
            <person name="Yoshida T."/>
            <person name="Shimamura S."/>
            <person name="Takaki Y."/>
            <person name="Nagai Y."/>
            <person name="Toyoda A."/>
            <person name="Suzuki Y."/>
            <person name="Arimoto A."/>
            <person name="Ishii H."/>
            <person name="Satoh N."/>
            <person name="Nishiyama T."/>
            <person name="Hasebe M."/>
            <person name="Maruyama T."/>
            <person name="Minagawa J."/>
            <person name="Obokata J."/>
            <person name="Shigenobu S."/>
        </authorList>
    </citation>
    <scope>NUCLEOTIDE SEQUENCE [LARGE SCALE GENOMIC DNA]</scope>
</reference>
<evidence type="ECO:0000313" key="1">
    <source>
        <dbReference type="EMBL" id="GFN86708.1"/>
    </source>
</evidence>